<reference evidence="8" key="1">
    <citation type="journal article" date="2014" name="Int. J. Syst. Evol. Microbiol.">
        <title>Complete genome sequence of Corynebacterium casei LMG S-19264T (=DSM 44701T), isolated from a smear-ripened cheese.</title>
        <authorList>
            <consortium name="US DOE Joint Genome Institute (JGI-PGF)"/>
            <person name="Walter F."/>
            <person name="Albersmeier A."/>
            <person name="Kalinowski J."/>
            <person name="Ruckert C."/>
        </authorList>
    </citation>
    <scope>NUCLEOTIDE SEQUENCE</scope>
    <source>
        <strain evidence="8">JCM 3346</strain>
    </source>
</reference>
<feature type="transmembrane region" description="Helical" evidence="6">
    <location>
        <begin position="141"/>
        <end position="164"/>
    </location>
</feature>
<feature type="transmembrane region" description="Helical" evidence="6">
    <location>
        <begin position="54"/>
        <end position="73"/>
    </location>
</feature>
<feature type="transmembrane region" description="Helical" evidence="6">
    <location>
        <begin position="109"/>
        <end position="129"/>
    </location>
</feature>
<feature type="transmembrane region" description="Helical" evidence="6">
    <location>
        <begin position="273"/>
        <end position="297"/>
    </location>
</feature>
<dbReference type="InterPro" id="IPR020846">
    <property type="entry name" value="MFS_dom"/>
</dbReference>
<keyword evidence="2" id="KW-0813">Transport</keyword>
<dbReference type="PANTHER" id="PTHR42718:SF9">
    <property type="entry name" value="MAJOR FACILITATOR SUPERFAMILY MULTIDRUG TRANSPORTER MFSC"/>
    <property type="match status" value="1"/>
</dbReference>
<evidence type="ECO:0000256" key="6">
    <source>
        <dbReference type="SAM" id="Phobius"/>
    </source>
</evidence>
<evidence type="ECO:0000256" key="5">
    <source>
        <dbReference type="ARBA" id="ARBA00023136"/>
    </source>
</evidence>
<feature type="transmembrane region" description="Helical" evidence="6">
    <location>
        <begin position="338"/>
        <end position="360"/>
    </location>
</feature>
<dbReference type="SUPFAM" id="SSF103473">
    <property type="entry name" value="MFS general substrate transporter"/>
    <property type="match status" value="1"/>
</dbReference>
<evidence type="ECO:0000256" key="1">
    <source>
        <dbReference type="ARBA" id="ARBA00004651"/>
    </source>
</evidence>
<gene>
    <name evidence="8" type="ORF">GCM10010196_22550</name>
</gene>
<dbReference type="AlphaFoldDB" id="A0A918CKT7"/>
<evidence type="ECO:0000259" key="7">
    <source>
        <dbReference type="PROSITE" id="PS50850"/>
    </source>
</evidence>
<dbReference type="Proteomes" id="UP000610303">
    <property type="component" value="Unassembled WGS sequence"/>
</dbReference>
<dbReference type="GO" id="GO:0005886">
    <property type="term" value="C:plasma membrane"/>
    <property type="evidence" value="ECO:0007669"/>
    <property type="project" value="UniProtKB-SubCell"/>
</dbReference>
<organism evidence="8 9">
    <name type="scientific">Agromyces mediolanus</name>
    <name type="common">Corynebacterium mediolanum</name>
    <dbReference type="NCBI Taxonomy" id="41986"/>
    <lineage>
        <taxon>Bacteria</taxon>
        <taxon>Bacillati</taxon>
        <taxon>Actinomycetota</taxon>
        <taxon>Actinomycetes</taxon>
        <taxon>Micrococcales</taxon>
        <taxon>Microbacteriaceae</taxon>
        <taxon>Agromyces</taxon>
    </lineage>
</organism>
<feature type="transmembrane region" description="Helical" evidence="6">
    <location>
        <begin position="309"/>
        <end position="331"/>
    </location>
</feature>
<keyword evidence="4 6" id="KW-1133">Transmembrane helix</keyword>
<reference evidence="8" key="2">
    <citation type="submission" date="2020-09" db="EMBL/GenBank/DDBJ databases">
        <authorList>
            <person name="Sun Q."/>
            <person name="Ohkuma M."/>
        </authorList>
    </citation>
    <scope>NUCLEOTIDE SEQUENCE</scope>
    <source>
        <strain evidence="8">JCM 3346</strain>
    </source>
</reference>
<keyword evidence="3 6" id="KW-0812">Transmembrane</keyword>
<protein>
    <submittedName>
        <fullName evidence="8">MFS transporter</fullName>
    </submittedName>
</protein>
<evidence type="ECO:0000256" key="2">
    <source>
        <dbReference type="ARBA" id="ARBA00022448"/>
    </source>
</evidence>
<accession>A0A918CKT7</accession>
<dbReference type="GO" id="GO:0022857">
    <property type="term" value="F:transmembrane transporter activity"/>
    <property type="evidence" value="ECO:0007669"/>
    <property type="project" value="InterPro"/>
</dbReference>
<feature type="domain" description="Major facilitator superfamily (MFS) profile" evidence="7">
    <location>
        <begin position="19"/>
        <end position="472"/>
    </location>
</feature>
<feature type="transmembrane region" description="Helical" evidence="6">
    <location>
        <begin position="413"/>
        <end position="431"/>
    </location>
</feature>
<comment type="subcellular location">
    <subcellularLocation>
        <location evidence="1">Cell membrane</location>
        <topology evidence="1">Multi-pass membrane protein</topology>
    </subcellularLocation>
</comment>
<feature type="transmembrane region" description="Helical" evidence="6">
    <location>
        <begin position="85"/>
        <end position="103"/>
    </location>
</feature>
<proteinExistence type="predicted"/>
<dbReference type="Pfam" id="PF07690">
    <property type="entry name" value="MFS_1"/>
    <property type="match status" value="1"/>
</dbReference>
<dbReference type="RefSeq" id="WP_189085452.1">
    <property type="nucleotide sequence ID" value="NZ_BMRJ01000002.1"/>
</dbReference>
<evidence type="ECO:0000256" key="3">
    <source>
        <dbReference type="ARBA" id="ARBA00022692"/>
    </source>
</evidence>
<name>A0A918CKT7_AGRME</name>
<dbReference type="PROSITE" id="PS50850">
    <property type="entry name" value="MFS"/>
    <property type="match status" value="1"/>
</dbReference>
<feature type="transmembrane region" description="Helical" evidence="6">
    <location>
        <begin position="366"/>
        <end position="392"/>
    </location>
</feature>
<dbReference type="Gene3D" id="1.20.1250.20">
    <property type="entry name" value="MFS general substrate transporter like domains"/>
    <property type="match status" value="2"/>
</dbReference>
<sequence>MSTTSPAPARARTSAAVALVPTLIALELFGGLIQGWITPLLGEIAADYQVPGGGVSWILTVGLLSSAVSVPLMTMLADRFGPRRLLVIATALTAAGSVLIAVAPSFSVILIGAVVQGPVAALLPIEMSLLKHHRPASATRIVGILVGTLTFGLAIGSLLAGLVMEAVGSLVVTQLIGAAPLVVLALLVGLAVPSTAGDPGRTVDWLGAGTFGIALVGIMYGLSEGSNVGWGSPLALLPLLVGLAALVVFLVVENRAATPLFDVKLLRTAKLGVPLLLGVLVAMTLFGSQTPTVLYLGADPAVDGYGAGASTGLVGIVFAITALFATLGSFVAPLVTRWLGGSLAVAVACVLMAAGMLVLTSGPSELLVVGGLFSLTSLGTGVVLAVLPGIVIDRAPESASASVSGLYNTGRTLGGSLAGALVASVMAAFARSGGGEVAAATPFGAFQVIWTVFAVILVVAAVLALALGARRRQRGAEDLVTPAVDTPQIGAAS</sequence>
<dbReference type="PANTHER" id="PTHR42718">
    <property type="entry name" value="MAJOR FACILITATOR SUPERFAMILY MULTIDRUG TRANSPORTER MFSC"/>
    <property type="match status" value="1"/>
</dbReference>
<comment type="caution">
    <text evidence="8">The sequence shown here is derived from an EMBL/GenBank/DDBJ whole genome shotgun (WGS) entry which is preliminary data.</text>
</comment>
<evidence type="ECO:0000313" key="8">
    <source>
        <dbReference type="EMBL" id="GGR28266.1"/>
    </source>
</evidence>
<evidence type="ECO:0000256" key="4">
    <source>
        <dbReference type="ARBA" id="ARBA00022989"/>
    </source>
</evidence>
<keyword evidence="5 6" id="KW-0472">Membrane</keyword>
<dbReference type="InterPro" id="IPR011701">
    <property type="entry name" value="MFS"/>
</dbReference>
<feature type="transmembrane region" description="Helical" evidence="6">
    <location>
        <begin position="443"/>
        <end position="467"/>
    </location>
</feature>
<dbReference type="InterPro" id="IPR036259">
    <property type="entry name" value="MFS_trans_sf"/>
</dbReference>
<evidence type="ECO:0000313" key="9">
    <source>
        <dbReference type="Proteomes" id="UP000610303"/>
    </source>
</evidence>
<feature type="transmembrane region" description="Helical" evidence="6">
    <location>
        <begin position="234"/>
        <end position="252"/>
    </location>
</feature>
<keyword evidence="9" id="KW-1185">Reference proteome</keyword>
<dbReference type="EMBL" id="BMRJ01000002">
    <property type="protein sequence ID" value="GGR28266.1"/>
    <property type="molecule type" value="Genomic_DNA"/>
</dbReference>
<feature type="transmembrane region" description="Helical" evidence="6">
    <location>
        <begin position="170"/>
        <end position="191"/>
    </location>
</feature>
<feature type="transmembrane region" description="Helical" evidence="6">
    <location>
        <begin position="203"/>
        <end position="222"/>
    </location>
</feature>